<dbReference type="Proteomes" id="UP000245910">
    <property type="component" value="Chromosome I"/>
</dbReference>
<proteinExistence type="predicted"/>
<evidence type="ECO:0000313" key="1">
    <source>
        <dbReference type="EMBL" id="CEI66393.1"/>
    </source>
</evidence>
<accession>A0A2L2TED2</accession>
<reference evidence="2" key="1">
    <citation type="submission" date="2014-10" db="EMBL/GenBank/DDBJ databases">
        <authorList>
            <person name="King R."/>
        </authorList>
    </citation>
    <scope>NUCLEOTIDE SEQUENCE [LARGE SCALE GENOMIC DNA]</scope>
    <source>
        <strain evidence="2">A3/5</strain>
    </source>
</reference>
<sequence length="93" mass="10407">MGRFCQVLQETVDFCSGVAEQDRKLKVAERVERISVHDAQPSKKVTVGTANPGCRPRHISAKEGQVRASYKVDKPDAFKTIVPWAYTYSELVP</sequence>
<dbReference type="EMBL" id="LN649229">
    <property type="protein sequence ID" value="CEI66393.1"/>
    <property type="molecule type" value="Genomic_DNA"/>
</dbReference>
<keyword evidence="2" id="KW-1185">Reference proteome</keyword>
<name>A0A2L2TED2_9HYPO</name>
<organism evidence="1 2">
    <name type="scientific">Fusarium venenatum</name>
    <dbReference type="NCBI Taxonomy" id="56646"/>
    <lineage>
        <taxon>Eukaryota</taxon>
        <taxon>Fungi</taxon>
        <taxon>Dikarya</taxon>
        <taxon>Ascomycota</taxon>
        <taxon>Pezizomycotina</taxon>
        <taxon>Sordariomycetes</taxon>
        <taxon>Hypocreomycetidae</taxon>
        <taxon>Hypocreales</taxon>
        <taxon>Nectriaceae</taxon>
        <taxon>Fusarium</taxon>
    </lineage>
</organism>
<protein>
    <submittedName>
        <fullName evidence="1">Uncharacterized protein</fullName>
    </submittedName>
</protein>
<dbReference type="AlphaFoldDB" id="A0A2L2TED2"/>
<evidence type="ECO:0000313" key="2">
    <source>
        <dbReference type="Proteomes" id="UP000245910"/>
    </source>
</evidence>